<feature type="transmembrane region" description="Helical" evidence="2">
    <location>
        <begin position="76"/>
        <end position="97"/>
    </location>
</feature>
<dbReference type="Proteomes" id="UP001499882">
    <property type="component" value="Unassembled WGS sequence"/>
</dbReference>
<evidence type="ECO:0000256" key="2">
    <source>
        <dbReference type="SAM" id="Phobius"/>
    </source>
</evidence>
<evidence type="ECO:0000313" key="4">
    <source>
        <dbReference type="Proteomes" id="UP001499882"/>
    </source>
</evidence>
<proteinExistence type="predicted"/>
<sequence length="150" mass="15852">MWDAGDVDDAAWAALTLSLTVAGGIWTWFAFRNRGLASGTRALGFTLLPLAAYLTKTLQMFTGIAGEIGDWASHLVFSPVVWMGVVLAGVSVVLIGVSGRLRSRQVGRAEKSGKTKPLPAPGSDGKGRPALAQDDDMAEIEALLRKRGIS</sequence>
<comment type="caution">
    <text evidence="3">The sequence shown here is derived from an EMBL/GenBank/DDBJ whole genome shotgun (WGS) entry which is preliminary data.</text>
</comment>
<name>A0ABP8Z9S6_9ACTN</name>
<keyword evidence="2" id="KW-0812">Transmembrane</keyword>
<reference evidence="4" key="1">
    <citation type="journal article" date="2019" name="Int. J. Syst. Evol. Microbiol.">
        <title>The Global Catalogue of Microorganisms (GCM) 10K type strain sequencing project: providing services to taxonomists for standard genome sequencing and annotation.</title>
        <authorList>
            <consortium name="The Broad Institute Genomics Platform"/>
            <consortium name="The Broad Institute Genome Sequencing Center for Infectious Disease"/>
            <person name="Wu L."/>
            <person name="Ma J."/>
        </authorList>
    </citation>
    <scope>NUCLEOTIDE SEQUENCE [LARGE SCALE GENOMIC DNA]</scope>
    <source>
        <strain evidence="4">JCM 18532</strain>
    </source>
</reference>
<keyword evidence="2" id="KW-1133">Transmembrane helix</keyword>
<dbReference type="EMBL" id="BAABKN010000026">
    <property type="protein sequence ID" value="GAA4750700.1"/>
    <property type="molecule type" value="Genomic_DNA"/>
</dbReference>
<organism evidence="3 4">
    <name type="scientific">Nocardioides endophyticus</name>
    <dbReference type="NCBI Taxonomy" id="1353775"/>
    <lineage>
        <taxon>Bacteria</taxon>
        <taxon>Bacillati</taxon>
        <taxon>Actinomycetota</taxon>
        <taxon>Actinomycetes</taxon>
        <taxon>Propionibacteriales</taxon>
        <taxon>Nocardioidaceae</taxon>
        <taxon>Nocardioides</taxon>
    </lineage>
</organism>
<evidence type="ECO:0000313" key="3">
    <source>
        <dbReference type="EMBL" id="GAA4750700.1"/>
    </source>
</evidence>
<gene>
    <name evidence="3" type="ORF">GCM10023350_39860</name>
</gene>
<feature type="transmembrane region" description="Helical" evidence="2">
    <location>
        <begin position="43"/>
        <end position="64"/>
    </location>
</feature>
<accession>A0ABP8Z9S6</accession>
<keyword evidence="4" id="KW-1185">Reference proteome</keyword>
<feature type="region of interest" description="Disordered" evidence="1">
    <location>
        <begin position="103"/>
        <end position="133"/>
    </location>
</feature>
<evidence type="ECO:0000256" key="1">
    <source>
        <dbReference type="SAM" id="MobiDB-lite"/>
    </source>
</evidence>
<evidence type="ECO:0008006" key="5">
    <source>
        <dbReference type="Google" id="ProtNLM"/>
    </source>
</evidence>
<keyword evidence="2" id="KW-0472">Membrane</keyword>
<protein>
    <recommendedName>
        <fullName evidence="5">Cellulose synthase</fullName>
    </recommendedName>
</protein>
<feature type="transmembrane region" description="Helical" evidence="2">
    <location>
        <begin position="12"/>
        <end position="31"/>
    </location>
</feature>